<dbReference type="RefSeq" id="WP_119667214.1">
    <property type="nucleotide sequence ID" value="NZ_QXED01000002.1"/>
</dbReference>
<sequence>MSRFIRYTLIVFAVVLWLGGLSSTVSHWLYETGVIVDDYRYGDLYRLSNLPQFKDKQPECPPSDRDSDTARTHLYIIGDSFSEPQRVNQQDFRISHFQRVQWDHLQAAQLDPTRRNVLVLESVERHFREHFARPVNELVVQQDTNQAAKPKLSWRRQIGDDIHLSDIEERLESALFSHDLFFWFKELKASLTYRLFDRASPAVSLSTDHEHVLLNMDTDTTKRLNSSFSSLTDQEVATLVDSVNSVAERYKRLGFDEVYLSIIPNKTTILDPERGQYNRLIERIQQHPALRVGVIDTYSVYRQAKQPVYLIGDSHWNCTGRALWLNQVRQKIGI</sequence>
<reference evidence="1 2" key="1">
    <citation type="submission" date="2018-08" db="EMBL/GenBank/DDBJ databases">
        <title>Fibrisoma montanum sp. nov., isolated from Danxia mountain soil.</title>
        <authorList>
            <person name="Huang Y."/>
        </authorList>
    </citation>
    <scope>NUCLEOTIDE SEQUENCE [LARGE SCALE GENOMIC DNA]</scope>
    <source>
        <strain evidence="1 2">HYT19</strain>
    </source>
</reference>
<gene>
    <name evidence="1" type="ORF">DYU11_08465</name>
</gene>
<evidence type="ECO:0008006" key="3">
    <source>
        <dbReference type="Google" id="ProtNLM"/>
    </source>
</evidence>
<keyword evidence="2" id="KW-1185">Reference proteome</keyword>
<dbReference type="AlphaFoldDB" id="A0A418MEU4"/>
<evidence type="ECO:0000313" key="1">
    <source>
        <dbReference type="EMBL" id="RIV25330.1"/>
    </source>
</evidence>
<evidence type="ECO:0000313" key="2">
    <source>
        <dbReference type="Proteomes" id="UP000283523"/>
    </source>
</evidence>
<accession>A0A418MEU4</accession>
<proteinExistence type="predicted"/>
<dbReference type="Proteomes" id="UP000283523">
    <property type="component" value="Unassembled WGS sequence"/>
</dbReference>
<dbReference type="EMBL" id="QXED01000002">
    <property type="protein sequence ID" value="RIV25330.1"/>
    <property type="molecule type" value="Genomic_DNA"/>
</dbReference>
<name>A0A418MEU4_9BACT</name>
<comment type="caution">
    <text evidence="1">The sequence shown here is derived from an EMBL/GenBank/DDBJ whole genome shotgun (WGS) entry which is preliminary data.</text>
</comment>
<organism evidence="1 2">
    <name type="scientific">Fibrisoma montanum</name>
    <dbReference type="NCBI Taxonomy" id="2305895"/>
    <lineage>
        <taxon>Bacteria</taxon>
        <taxon>Pseudomonadati</taxon>
        <taxon>Bacteroidota</taxon>
        <taxon>Cytophagia</taxon>
        <taxon>Cytophagales</taxon>
        <taxon>Spirosomataceae</taxon>
        <taxon>Fibrisoma</taxon>
    </lineage>
</organism>
<protein>
    <recommendedName>
        <fullName evidence="3">AlgX/AlgJ SGNH hydrolase-like domain-containing protein</fullName>
    </recommendedName>
</protein>
<dbReference type="OrthoDB" id="961233at2"/>